<dbReference type="AlphaFoldDB" id="A0AAP4TV10"/>
<gene>
    <name evidence="2" type="ORF">Q4535_00770</name>
</gene>
<reference evidence="2" key="1">
    <citation type="submission" date="2023-07" db="EMBL/GenBank/DDBJ databases">
        <title>Genome content predicts the carbon catabolic preferences of heterotrophic bacteria.</title>
        <authorList>
            <person name="Gralka M."/>
        </authorList>
    </citation>
    <scope>NUCLEOTIDE SEQUENCE</scope>
    <source>
        <strain evidence="2">C2R13</strain>
    </source>
</reference>
<dbReference type="Proteomes" id="UP001170481">
    <property type="component" value="Unassembled WGS sequence"/>
</dbReference>
<evidence type="ECO:0000313" key="3">
    <source>
        <dbReference type="Proteomes" id="UP001170481"/>
    </source>
</evidence>
<dbReference type="InterPro" id="IPR021344">
    <property type="entry name" value="DUF2970"/>
</dbReference>
<dbReference type="EMBL" id="JAUORK010000001">
    <property type="protein sequence ID" value="MDO6670639.1"/>
    <property type="molecule type" value="Genomic_DNA"/>
</dbReference>
<keyword evidence="1" id="KW-0472">Membrane</keyword>
<keyword evidence="1" id="KW-0812">Transmembrane</keyword>
<comment type="caution">
    <text evidence="2">The sequence shown here is derived from an EMBL/GenBank/DDBJ whole genome shotgun (WGS) entry which is preliminary data.</text>
</comment>
<dbReference type="Pfam" id="PF11174">
    <property type="entry name" value="DUF2970"/>
    <property type="match status" value="1"/>
</dbReference>
<sequence>MINEVKSVLAAFFGVQKEANRKRDFEHGHALDFLVVGLVMAALLVGGMALLSTVVAG</sequence>
<proteinExistence type="predicted"/>
<keyword evidence="1" id="KW-1133">Transmembrane helix</keyword>
<protein>
    <submittedName>
        <fullName evidence="2">DUF2970 domain-containing protein</fullName>
    </submittedName>
</protein>
<accession>A0AAP4TV10</accession>
<evidence type="ECO:0000313" key="2">
    <source>
        <dbReference type="EMBL" id="MDO6670639.1"/>
    </source>
</evidence>
<evidence type="ECO:0000256" key="1">
    <source>
        <dbReference type="SAM" id="Phobius"/>
    </source>
</evidence>
<name>A0AAP4TV10_9GAMM</name>
<dbReference type="RefSeq" id="WP_082388754.1">
    <property type="nucleotide sequence ID" value="NZ_JAHKQM010000015.1"/>
</dbReference>
<organism evidence="2 3">
    <name type="scientific">Cobetia amphilecti</name>
    <dbReference type="NCBI Taxonomy" id="1055104"/>
    <lineage>
        <taxon>Bacteria</taxon>
        <taxon>Pseudomonadati</taxon>
        <taxon>Pseudomonadota</taxon>
        <taxon>Gammaproteobacteria</taxon>
        <taxon>Oceanospirillales</taxon>
        <taxon>Halomonadaceae</taxon>
        <taxon>Cobetia</taxon>
    </lineage>
</organism>
<feature type="transmembrane region" description="Helical" evidence="1">
    <location>
        <begin position="30"/>
        <end position="51"/>
    </location>
</feature>